<name>A0A6J6VCK0_9ZZZZ</name>
<dbReference type="CDD" id="cd03317">
    <property type="entry name" value="NAAAR"/>
    <property type="match status" value="1"/>
</dbReference>
<comment type="cofactor">
    <cofactor evidence="1">
        <name>a divalent metal cation</name>
        <dbReference type="ChEBI" id="CHEBI:60240"/>
    </cofactor>
</comment>
<dbReference type="GO" id="GO:0009234">
    <property type="term" value="P:menaquinone biosynthetic process"/>
    <property type="evidence" value="ECO:0007669"/>
    <property type="project" value="InterPro"/>
</dbReference>
<evidence type="ECO:0000256" key="3">
    <source>
        <dbReference type="ARBA" id="ARBA00022842"/>
    </source>
</evidence>
<sequence length="370" mass="39411">MRFTHVELHRFALPLVRPFRTSYGVETARHGFLVRVLGPDGEGWGECVAEVEPLYSPEYTAGAYEVIKRFLLPRLDPADVHAAGIAERLAPVRGHRMAKAALEAAVLDAECRMDGISLATRLGTIPRLVPAGVAVGIQPSVAELLDVVGGYVAQGYRRVKLKIEPGNDVVPVRAVRERFGDALMLQVDANQAYSLADVAALEALDAFGLQHIEQPLPEDDLFGHARLAELIATPICLDESICSVRQAAEALALGACSVVNVKPARVGGVLEAVRIHDLCLARGVDLWCGGMLETGIGRAANLALAALPGFTLPGDLSASDRYFHRDLTEPFVLEDGCLRVPSGAGIGVTPLASALADFVTSSETLPLTAF</sequence>
<evidence type="ECO:0000256" key="1">
    <source>
        <dbReference type="ARBA" id="ARBA00001968"/>
    </source>
</evidence>
<dbReference type="AlphaFoldDB" id="A0A6J6VCK0"/>
<dbReference type="InterPro" id="IPR029065">
    <property type="entry name" value="Enolase_C-like"/>
</dbReference>
<dbReference type="PANTHER" id="PTHR48073:SF5">
    <property type="entry name" value="O-SUCCINYLBENZOATE SYNTHASE"/>
    <property type="match status" value="1"/>
</dbReference>
<reference evidence="7" key="1">
    <citation type="submission" date="2020-05" db="EMBL/GenBank/DDBJ databases">
        <authorList>
            <person name="Chiriac C."/>
            <person name="Salcher M."/>
            <person name="Ghai R."/>
            <person name="Kavagutti S V."/>
        </authorList>
    </citation>
    <scope>NUCLEOTIDE SEQUENCE</scope>
</reference>
<evidence type="ECO:0000256" key="4">
    <source>
        <dbReference type="ARBA" id="ARBA00023239"/>
    </source>
</evidence>
<dbReference type="SFLD" id="SFLDS00001">
    <property type="entry name" value="Enolase"/>
    <property type="match status" value="1"/>
</dbReference>
<dbReference type="SFLD" id="SFLDG00180">
    <property type="entry name" value="muconate_cycloisomerase"/>
    <property type="match status" value="1"/>
</dbReference>
<dbReference type="NCBIfam" id="TIGR01928">
    <property type="entry name" value="menC_lowGC_arch"/>
    <property type="match status" value="1"/>
</dbReference>
<dbReference type="PANTHER" id="PTHR48073">
    <property type="entry name" value="O-SUCCINYLBENZOATE SYNTHASE-RELATED"/>
    <property type="match status" value="1"/>
</dbReference>
<evidence type="ECO:0000259" key="6">
    <source>
        <dbReference type="SMART" id="SM00922"/>
    </source>
</evidence>
<proteinExistence type="predicted"/>
<dbReference type="InterPro" id="IPR036849">
    <property type="entry name" value="Enolase-like_C_sf"/>
</dbReference>
<dbReference type="GO" id="GO:0043748">
    <property type="term" value="F:O-succinylbenzoate synthase activity"/>
    <property type="evidence" value="ECO:0007669"/>
    <property type="project" value="UniProtKB-EC"/>
</dbReference>
<dbReference type="EMBL" id="CAEZYY010000050">
    <property type="protein sequence ID" value="CAB4769484.1"/>
    <property type="molecule type" value="Genomic_DNA"/>
</dbReference>
<dbReference type="Gene3D" id="3.30.390.10">
    <property type="entry name" value="Enolase-like, N-terminal domain"/>
    <property type="match status" value="1"/>
</dbReference>
<dbReference type="GO" id="GO:0046872">
    <property type="term" value="F:metal ion binding"/>
    <property type="evidence" value="ECO:0007669"/>
    <property type="project" value="UniProtKB-KW"/>
</dbReference>
<keyword evidence="3" id="KW-0460">Magnesium</keyword>
<dbReference type="SFLD" id="SFLDF00009">
    <property type="entry name" value="o-succinylbenzoate_synthase"/>
    <property type="match status" value="1"/>
</dbReference>
<dbReference type="Pfam" id="PF13378">
    <property type="entry name" value="MR_MLE_C"/>
    <property type="match status" value="1"/>
</dbReference>
<protein>
    <recommendedName>
        <fullName evidence="5">o-succinylbenzoate synthase</fullName>
        <ecNumber evidence="5">4.2.1.113</ecNumber>
    </recommendedName>
</protein>
<organism evidence="7">
    <name type="scientific">freshwater metagenome</name>
    <dbReference type="NCBI Taxonomy" id="449393"/>
    <lineage>
        <taxon>unclassified sequences</taxon>
        <taxon>metagenomes</taxon>
        <taxon>ecological metagenomes</taxon>
    </lineage>
</organism>
<evidence type="ECO:0000256" key="2">
    <source>
        <dbReference type="ARBA" id="ARBA00022723"/>
    </source>
</evidence>
<dbReference type="InterPro" id="IPR010197">
    <property type="entry name" value="OSBS/NAAAR"/>
</dbReference>
<accession>A0A6J6VCK0</accession>
<gene>
    <name evidence="7" type="ORF">UFOPK2806_02340</name>
</gene>
<dbReference type="InterPro" id="IPR029017">
    <property type="entry name" value="Enolase-like_N"/>
</dbReference>
<evidence type="ECO:0000256" key="5">
    <source>
        <dbReference type="ARBA" id="ARBA00029491"/>
    </source>
</evidence>
<dbReference type="SUPFAM" id="SSF54826">
    <property type="entry name" value="Enolase N-terminal domain-like"/>
    <property type="match status" value="1"/>
</dbReference>
<keyword evidence="4" id="KW-0456">Lyase</keyword>
<feature type="domain" description="Mandelate racemase/muconate lactonizing enzyme C-terminal" evidence="6">
    <location>
        <begin position="141"/>
        <end position="234"/>
    </location>
</feature>
<dbReference type="SUPFAM" id="SSF51604">
    <property type="entry name" value="Enolase C-terminal domain-like"/>
    <property type="match status" value="1"/>
</dbReference>
<dbReference type="Gene3D" id="3.20.20.120">
    <property type="entry name" value="Enolase-like C-terminal domain"/>
    <property type="match status" value="1"/>
</dbReference>
<evidence type="ECO:0000313" key="7">
    <source>
        <dbReference type="EMBL" id="CAB4769484.1"/>
    </source>
</evidence>
<dbReference type="InterPro" id="IPR013342">
    <property type="entry name" value="Mandelate_racemase_C"/>
</dbReference>
<dbReference type="EC" id="4.2.1.113" evidence="5"/>
<keyword evidence="2" id="KW-0479">Metal-binding</keyword>
<dbReference type="SMART" id="SM00922">
    <property type="entry name" value="MR_MLE"/>
    <property type="match status" value="1"/>
</dbReference>